<evidence type="ECO:0000313" key="2">
    <source>
        <dbReference type="EMBL" id="GJT36304.1"/>
    </source>
</evidence>
<gene>
    <name evidence="2" type="ORF">Tco_0926723</name>
</gene>
<protein>
    <recommendedName>
        <fullName evidence="4">Zinc knuckle CX2CX4HX4C domain-containing protein</fullName>
    </recommendedName>
</protein>
<evidence type="ECO:0008006" key="4">
    <source>
        <dbReference type="Google" id="ProtNLM"/>
    </source>
</evidence>
<evidence type="ECO:0000313" key="3">
    <source>
        <dbReference type="Proteomes" id="UP001151760"/>
    </source>
</evidence>
<keyword evidence="3" id="KW-1185">Reference proteome</keyword>
<proteinExistence type="predicted"/>
<accession>A0ABQ5DBG4</accession>
<dbReference type="Proteomes" id="UP001151760">
    <property type="component" value="Unassembled WGS sequence"/>
</dbReference>
<feature type="coiled-coil region" evidence="1">
    <location>
        <begin position="95"/>
        <end position="140"/>
    </location>
</feature>
<reference evidence="2" key="2">
    <citation type="submission" date="2022-01" db="EMBL/GenBank/DDBJ databases">
        <authorList>
            <person name="Yamashiro T."/>
            <person name="Shiraishi A."/>
            <person name="Satake H."/>
            <person name="Nakayama K."/>
        </authorList>
    </citation>
    <scope>NUCLEOTIDE SEQUENCE</scope>
</reference>
<organism evidence="2 3">
    <name type="scientific">Tanacetum coccineum</name>
    <dbReference type="NCBI Taxonomy" id="301880"/>
    <lineage>
        <taxon>Eukaryota</taxon>
        <taxon>Viridiplantae</taxon>
        <taxon>Streptophyta</taxon>
        <taxon>Embryophyta</taxon>
        <taxon>Tracheophyta</taxon>
        <taxon>Spermatophyta</taxon>
        <taxon>Magnoliopsida</taxon>
        <taxon>eudicotyledons</taxon>
        <taxon>Gunneridae</taxon>
        <taxon>Pentapetalae</taxon>
        <taxon>asterids</taxon>
        <taxon>campanulids</taxon>
        <taxon>Asterales</taxon>
        <taxon>Asteraceae</taxon>
        <taxon>Asteroideae</taxon>
        <taxon>Anthemideae</taxon>
        <taxon>Anthemidinae</taxon>
        <taxon>Tanacetum</taxon>
    </lineage>
</organism>
<reference evidence="2" key="1">
    <citation type="journal article" date="2022" name="Int. J. Mol. Sci.">
        <title>Draft Genome of Tanacetum Coccineum: Genomic Comparison of Closely Related Tanacetum-Family Plants.</title>
        <authorList>
            <person name="Yamashiro T."/>
            <person name="Shiraishi A."/>
            <person name="Nakayama K."/>
            <person name="Satake H."/>
        </authorList>
    </citation>
    <scope>NUCLEOTIDE SEQUENCE</scope>
</reference>
<comment type="caution">
    <text evidence="2">The sequence shown here is derived from an EMBL/GenBank/DDBJ whole genome shotgun (WGS) entry which is preliminary data.</text>
</comment>
<keyword evidence="1" id="KW-0175">Coiled coil</keyword>
<name>A0ABQ5DBG4_9ASTR</name>
<evidence type="ECO:0000256" key="1">
    <source>
        <dbReference type="SAM" id="Coils"/>
    </source>
</evidence>
<sequence>MKHWCPLGGPNSFKASRGILGCQTCGGAHLDKECPLNEEVKRVKEVKYGEFGCSSPFSNGDKYRVGPPGYYTRIDNRLLLGEKRPNLEELMNKHLEESTRRRAEMEEWVKKLQENAKINTQNQSASLKNIENQIKQLTKEGIEIYGINVEGVLKLWYCYLDDDRLVKDPRSRSFDDYKWMFDLEIDQLADEYELGIGKKGNMLDNIWENYKKVQGDNYDQKSEEEERREIGVDIEGGQSFICVTKELMDALPLGRENGSRFREMIRKEVDSGGKVHRKTLGSEQWKEGSHSKEWGLEVSSTRFHVVNRGYEIAQDTRTKSSSLAIIT</sequence>
<dbReference type="EMBL" id="BQNB010015125">
    <property type="protein sequence ID" value="GJT36304.1"/>
    <property type="molecule type" value="Genomic_DNA"/>
</dbReference>